<sequence>MDFSASVTPVFFVLLSVIASCSSLSVTSCGSSDVIRVNKLDLRPSKLQGGQPATLHGEWEILGDIKQPIRAETRIFKEMFFGIRIQIPCSNNGGSRAEFGSCTYNDTCQLLKSSSSLCDFSKGVHQGDLNFKVPSGGFLTGNYDLELKVSDGNGRQLGCWKATVGLQ</sequence>
<dbReference type="Pfam" id="PF02221">
    <property type="entry name" value="E1_DerP2_DerF2"/>
    <property type="match status" value="1"/>
</dbReference>
<feature type="domain" description="MD-2-related lipid-recognition" evidence="3">
    <location>
        <begin position="26"/>
        <end position="164"/>
    </location>
</feature>
<dbReference type="OrthoDB" id="6409159at2759"/>
<organism evidence="4 5">
    <name type="scientific">Ramazzottius varieornatus</name>
    <name type="common">Water bear</name>
    <name type="synonym">Tardigrade</name>
    <dbReference type="NCBI Taxonomy" id="947166"/>
    <lineage>
        <taxon>Eukaryota</taxon>
        <taxon>Metazoa</taxon>
        <taxon>Ecdysozoa</taxon>
        <taxon>Tardigrada</taxon>
        <taxon>Eutardigrada</taxon>
        <taxon>Parachela</taxon>
        <taxon>Hypsibioidea</taxon>
        <taxon>Ramazzottiidae</taxon>
        <taxon>Ramazzottius</taxon>
    </lineage>
</organism>
<dbReference type="AlphaFoldDB" id="A0A1D1UYV7"/>
<gene>
    <name evidence="4" type="primary">RvY_05524-1</name>
    <name evidence="4" type="synonym">RvY_05524.1</name>
    <name evidence="4" type="ORF">RvY_05524</name>
</gene>
<dbReference type="SMART" id="SM00737">
    <property type="entry name" value="ML"/>
    <property type="match status" value="1"/>
</dbReference>
<reference evidence="4 5" key="1">
    <citation type="journal article" date="2016" name="Nat. Commun.">
        <title>Extremotolerant tardigrade genome and improved radiotolerance of human cultured cells by tardigrade-unique protein.</title>
        <authorList>
            <person name="Hashimoto T."/>
            <person name="Horikawa D.D."/>
            <person name="Saito Y."/>
            <person name="Kuwahara H."/>
            <person name="Kozuka-Hata H."/>
            <person name="Shin-I T."/>
            <person name="Minakuchi Y."/>
            <person name="Ohishi K."/>
            <person name="Motoyama A."/>
            <person name="Aizu T."/>
            <person name="Enomoto A."/>
            <person name="Kondo K."/>
            <person name="Tanaka S."/>
            <person name="Hara Y."/>
            <person name="Koshikawa S."/>
            <person name="Sagara H."/>
            <person name="Miura T."/>
            <person name="Yokobori S."/>
            <person name="Miyagawa K."/>
            <person name="Suzuki Y."/>
            <person name="Kubo T."/>
            <person name="Oyama M."/>
            <person name="Kohara Y."/>
            <person name="Fujiyama A."/>
            <person name="Arakawa K."/>
            <person name="Katayama T."/>
            <person name="Toyoda A."/>
            <person name="Kunieda T."/>
        </authorList>
    </citation>
    <scope>NUCLEOTIDE SEQUENCE [LARGE SCALE GENOMIC DNA]</scope>
    <source>
        <strain evidence="4 5">YOKOZUNA-1</strain>
    </source>
</reference>
<keyword evidence="5" id="KW-1185">Reference proteome</keyword>
<dbReference type="InterPro" id="IPR028996">
    <property type="entry name" value="GM2-AP"/>
</dbReference>
<dbReference type="EMBL" id="BDGG01000002">
    <property type="protein sequence ID" value="GAU93605.1"/>
    <property type="molecule type" value="Genomic_DNA"/>
</dbReference>
<proteinExistence type="predicted"/>
<protein>
    <recommendedName>
        <fullName evidence="3">MD-2-related lipid-recognition domain-containing protein</fullName>
    </recommendedName>
</protein>
<dbReference type="GO" id="GO:0009898">
    <property type="term" value="C:cytoplasmic side of plasma membrane"/>
    <property type="evidence" value="ECO:0007669"/>
    <property type="project" value="TreeGrafter"/>
</dbReference>
<dbReference type="InterPro" id="IPR036846">
    <property type="entry name" value="GM2-AP_sf"/>
</dbReference>
<evidence type="ECO:0000313" key="5">
    <source>
        <dbReference type="Proteomes" id="UP000186922"/>
    </source>
</evidence>
<dbReference type="Gene3D" id="2.70.220.10">
    <property type="entry name" value="Ganglioside GM2 activator"/>
    <property type="match status" value="1"/>
</dbReference>
<evidence type="ECO:0000259" key="3">
    <source>
        <dbReference type="SMART" id="SM00737"/>
    </source>
</evidence>
<comment type="caution">
    <text evidence="4">The sequence shown here is derived from an EMBL/GenBank/DDBJ whole genome shotgun (WGS) entry which is preliminary data.</text>
</comment>
<dbReference type="InterPro" id="IPR003172">
    <property type="entry name" value="ML_dom"/>
</dbReference>
<keyword evidence="1 2" id="KW-0732">Signal</keyword>
<dbReference type="PANTHER" id="PTHR17357:SF0">
    <property type="entry name" value="GANGLIOSIDE GM2 ACTIVATOR"/>
    <property type="match status" value="1"/>
</dbReference>
<dbReference type="PANTHER" id="PTHR17357">
    <property type="entry name" value="GM2 GANGLIOSIDE ACTIVATOR PROTEIN"/>
    <property type="match status" value="1"/>
</dbReference>
<dbReference type="GO" id="GO:0008047">
    <property type="term" value="F:enzyme activator activity"/>
    <property type="evidence" value="ECO:0007669"/>
    <property type="project" value="InterPro"/>
</dbReference>
<accession>A0A1D1UYV7</accession>
<evidence type="ECO:0000256" key="2">
    <source>
        <dbReference type="SAM" id="SignalP"/>
    </source>
</evidence>
<dbReference type="GO" id="GO:0006689">
    <property type="term" value="P:ganglioside catabolic process"/>
    <property type="evidence" value="ECO:0007669"/>
    <property type="project" value="InterPro"/>
</dbReference>
<evidence type="ECO:0000313" key="4">
    <source>
        <dbReference type="EMBL" id="GAU93605.1"/>
    </source>
</evidence>
<evidence type="ECO:0000256" key="1">
    <source>
        <dbReference type="ARBA" id="ARBA00022729"/>
    </source>
</evidence>
<dbReference type="SUPFAM" id="SSF63707">
    <property type="entry name" value="Ganglioside M2 (gm2) activator"/>
    <property type="match status" value="1"/>
</dbReference>
<dbReference type="Proteomes" id="UP000186922">
    <property type="component" value="Unassembled WGS sequence"/>
</dbReference>
<feature type="chain" id="PRO_5008897795" description="MD-2-related lipid-recognition domain-containing protein" evidence="2">
    <location>
        <begin position="24"/>
        <end position="167"/>
    </location>
</feature>
<feature type="signal peptide" evidence="2">
    <location>
        <begin position="1"/>
        <end position="23"/>
    </location>
</feature>
<dbReference type="GO" id="GO:0005319">
    <property type="term" value="F:lipid transporter activity"/>
    <property type="evidence" value="ECO:0007669"/>
    <property type="project" value="TreeGrafter"/>
</dbReference>
<name>A0A1D1UYV7_RAMVA</name>